<proteinExistence type="predicted"/>
<comment type="caution">
    <text evidence="2">The sequence shown here is derived from an EMBL/GenBank/DDBJ whole genome shotgun (WGS) entry which is preliminary data.</text>
</comment>
<keyword evidence="1" id="KW-0175">Coiled coil</keyword>
<dbReference type="EMBL" id="LFZW01000001">
    <property type="protein sequence ID" value="KMY51637.1"/>
    <property type="molecule type" value="Genomic_DNA"/>
</dbReference>
<organism evidence="2 3">
    <name type="scientific">Peribacillus loiseleuriae</name>
    <dbReference type="NCBI Taxonomy" id="1679170"/>
    <lineage>
        <taxon>Bacteria</taxon>
        <taxon>Bacillati</taxon>
        <taxon>Bacillota</taxon>
        <taxon>Bacilli</taxon>
        <taxon>Bacillales</taxon>
        <taxon>Bacillaceae</taxon>
        <taxon>Peribacillus</taxon>
    </lineage>
</organism>
<evidence type="ECO:0000313" key="2">
    <source>
        <dbReference type="EMBL" id="KMY51637.1"/>
    </source>
</evidence>
<keyword evidence="3" id="KW-1185">Reference proteome</keyword>
<name>A0A0K9GZE3_9BACI</name>
<gene>
    <name evidence="2" type="ORF">AC625_20645</name>
</gene>
<evidence type="ECO:0000313" key="3">
    <source>
        <dbReference type="Proteomes" id="UP000037146"/>
    </source>
</evidence>
<dbReference type="OrthoDB" id="2704409at2"/>
<feature type="coiled-coil region" evidence="1">
    <location>
        <begin position="22"/>
        <end position="49"/>
    </location>
</feature>
<accession>A0A0K9GZE3</accession>
<dbReference type="STRING" id="1679170.AC625_20645"/>
<sequence length="137" mass="15886">MRGFKLKQDEGHLITREKLAQYMELSQKKKDIESQLDALKKDFNQHFDQSVGKLVKGDLMISDYKVQRQIRTTEKFDQEVTVHRLEELNLTDLIQKKPDEGKIKSALNLRLLSEADLEGCISTSFSQAIYVKQIDSK</sequence>
<reference evidence="3" key="1">
    <citation type="submission" date="2015-07" db="EMBL/GenBank/DDBJ databases">
        <title>Genome sequencing project for genomic taxonomy and phylogenomics of Bacillus-like bacteria.</title>
        <authorList>
            <person name="Liu B."/>
            <person name="Wang J."/>
            <person name="Zhu Y."/>
            <person name="Liu G."/>
            <person name="Chen Q."/>
            <person name="Chen Z."/>
            <person name="Lan J."/>
            <person name="Che J."/>
            <person name="Ge C."/>
            <person name="Shi H."/>
            <person name="Pan Z."/>
            <person name="Liu X."/>
        </authorList>
    </citation>
    <scope>NUCLEOTIDE SEQUENCE [LARGE SCALE GENOMIC DNA]</scope>
    <source>
        <strain evidence="3">FJAT-27997</strain>
    </source>
</reference>
<dbReference type="Proteomes" id="UP000037146">
    <property type="component" value="Unassembled WGS sequence"/>
</dbReference>
<protein>
    <submittedName>
        <fullName evidence="2">Uncharacterized protein</fullName>
    </submittedName>
</protein>
<dbReference type="PATRIC" id="fig|1679170.3.peg.4661"/>
<evidence type="ECO:0000256" key="1">
    <source>
        <dbReference type="SAM" id="Coils"/>
    </source>
</evidence>
<dbReference type="AlphaFoldDB" id="A0A0K9GZE3"/>